<dbReference type="InterPro" id="IPR012495">
    <property type="entry name" value="TadE-like_dom"/>
</dbReference>
<feature type="transmembrane region" description="Helical" evidence="1">
    <location>
        <begin position="21"/>
        <end position="39"/>
    </location>
</feature>
<dbReference type="Pfam" id="PF07811">
    <property type="entry name" value="TadE"/>
    <property type="match status" value="1"/>
</dbReference>
<proteinExistence type="predicted"/>
<comment type="caution">
    <text evidence="3">The sequence shown here is derived from an EMBL/GenBank/DDBJ whole genome shotgun (WGS) entry which is preliminary data.</text>
</comment>
<dbReference type="EMBL" id="JAUSVU010000014">
    <property type="protein sequence ID" value="MDQ0534931.1"/>
    <property type="molecule type" value="Genomic_DNA"/>
</dbReference>
<keyword evidence="1" id="KW-0812">Transmembrane</keyword>
<protein>
    <submittedName>
        <fullName evidence="3">Flp pilus assembly protein TadG</fullName>
    </submittedName>
</protein>
<name>A0ABU0MP51_9PROT</name>
<keyword evidence="1" id="KW-0472">Membrane</keyword>
<evidence type="ECO:0000256" key="1">
    <source>
        <dbReference type="SAM" id="Phobius"/>
    </source>
</evidence>
<dbReference type="RefSeq" id="WP_209984692.1">
    <property type="nucleotide sequence ID" value="NZ_JAGINO010000015.1"/>
</dbReference>
<keyword evidence="1" id="KW-1133">Transmembrane helix</keyword>
<dbReference type="Proteomes" id="UP001244552">
    <property type="component" value="Unassembled WGS sequence"/>
</dbReference>
<evidence type="ECO:0000313" key="4">
    <source>
        <dbReference type="Proteomes" id="UP001244552"/>
    </source>
</evidence>
<sequence>MPKRSIRRMDNKGSVAVEFAIVAPVIILIFVGIFELGMLELSRNCLELAAREASRIGITGRTPANTSREQYIKDTVQTITAGYFQPSRVFVTLWVYSSFNLTDPEPWTDTNHNGTWDADEPYTDVNKNGHWDGNMAASGAGGPGDVVRYRITASRPYLTPIWKTLMGDGDAHFMVEAVVKNE</sequence>
<gene>
    <name evidence="3" type="ORF">QO018_003808</name>
</gene>
<feature type="domain" description="TadE-like" evidence="2">
    <location>
        <begin position="13"/>
        <end position="55"/>
    </location>
</feature>
<keyword evidence="4" id="KW-1185">Reference proteome</keyword>
<organism evidence="3 4">
    <name type="scientific">Azospirillum picis</name>
    <dbReference type="NCBI Taxonomy" id="488438"/>
    <lineage>
        <taxon>Bacteria</taxon>
        <taxon>Pseudomonadati</taxon>
        <taxon>Pseudomonadota</taxon>
        <taxon>Alphaproteobacteria</taxon>
        <taxon>Rhodospirillales</taxon>
        <taxon>Azospirillaceae</taxon>
        <taxon>Azospirillum</taxon>
    </lineage>
</organism>
<evidence type="ECO:0000313" key="3">
    <source>
        <dbReference type="EMBL" id="MDQ0534931.1"/>
    </source>
</evidence>
<reference evidence="3 4" key="1">
    <citation type="submission" date="2023-07" db="EMBL/GenBank/DDBJ databases">
        <title>Genomic Encyclopedia of Type Strains, Phase IV (KMG-IV): sequencing the most valuable type-strain genomes for metagenomic binning, comparative biology and taxonomic classification.</title>
        <authorList>
            <person name="Goeker M."/>
        </authorList>
    </citation>
    <scope>NUCLEOTIDE SEQUENCE [LARGE SCALE GENOMIC DNA]</scope>
    <source>
        <strain evidence="3 4">DSM 19922</strain>
    </source>
</reference>
<evidence type="ECO:0000259" key="2">
    <source>
        <dbReference type="Pfam" id="PF07811"/>
    </source>
</evidence>
<accession>A0ABU0MP51</accession>